<evidence type="ECO:0000313" key="2">
    <source>
        <dbReference type="Proteomes" id="UP000642488"/>
    </source>
</evidence>
<dbReference type="RefSeq" id="WP_198917609.1">
    <property type="nucleotide sequence ID" value="NZ_JAEKPD010000025.1"/>
</dbReference>
<proteinExistence type="predicted"/>
<reference evidence="1" key="1">
    <citation type="submission" date="2020-12" db="EMBL/GenBank/DDBJ databases">
        <title>Bacterial taxonomy.</title>
        <authorList>
            <person name="Pan X."/>
        </authorList>
    </citation>
    <scope>NUCLEOTIDE SEQUENCE</scope>
    <source>
        <strain evidence="1">KCTC 52957</strain>
    </source>
</reference>
<keyword evidence="2" id="KW-1185">Reference proteome</keyword>
<organism evidence="1 2">
    <name type="scientific">Palleronia pontilimi</name>
    <dbReference type="NCBI Taxonomy" id="1964209"/>
    <lineage>
        <taxon>Bacteria</taxon>
        <taxon>Pseudomonadati</taxon>
        <taxon>Pseudomonadota</taxon>
        <taxon>Alphaproteobacteria</taxon>
        <taxon>Rhodobacterales</taxon>
        <taxon>Roseobacteraceae</taxon>
        <taxon>Palleronia</taxon>
    </lineage>
</organism>
<dbReference type="AlphaFoldDB" id="A0A934MIP0"/>
<accession>A0A934MIP0</accession>
<sequence length="223" mass="23729">MAGDVIRHQLSFAIRFLDHFSGAPVPEELPVRLAGSFQRPAARRGSVSRRQVDGAYRFLSVPTGTAQVLWRDPFRRTQAGWARWDGEDPQVQLPRPDPTLPVEITLWPTAAATAPAGATGVRGKLLGSNADGLAVRIARTGTPFDRFTRTDSAGEFLFLPPGTLAPDGATGRVPLDIEVRDAAGVQRVVTGGAFLPAAAGPAFAGPSFTVAPRTVPRVLFQLA</sequence>
<dbReference type="EMBL" id="JAEKPD010000025">
    <property type="protein sequence ID" value="MBJ3764434.1"/>
    <property type="molecule type" value="Genomic_DNA"/>
</dbReference>
<comment type="caution">
    <text evidence="1">The sequence shown here is derived from an EMBL/GenBank/DDBJ whole genome shotgun (WGS) entry which is preliminary data.</text>
</comment>
<gene>
    <name evidence="1" type="ORF">ILP92_16990</name>
</gene>
<evidence type="ECO:0000313" key="1">
    <source>
        <dbReference type="EMBL" id="MBJ3764434.1"/>
    </source>
</evidence>
<name>A0A934MIP0_9RHOB</name>
<dbReference type="Proteomes" id="UP000642488">
    <property type="component" value="Unassembled WGS sequence"/>
</dbReference>
<protein>
    <submittedName>
        <fullName evidence="1">Uncharacterized protein</fullName>
    </submittedName>
</protein>